<dbReference type="AlphaFoldDB" id="A0A914DEC7"/>
<reference evidence="2" key="1">
    <citation type="submission" date="2022-11" db="UniProtKB">
        <authorList>
            <consortium name="WormBaseParasite"/>
        </authorList>
    </citation>
    <scope>IDENTIFICATION</scope>
</reference>
<protein>
    <submittedName>
        <fullName evidence="2">Uncharacterized protein</fullName>
    </submittedName>
</protein>
<evidence type="ECO:0000313" key="2">
    <source>
        <dbReference type="WBParaSite" id="ACRNAN_scaffold2287.g17496.t1"/>
    </source>
</evidence>
<keyword evidence="1" id="KW-1185">Reference proteome</keyword>
<proteinExistence type="predicted"/>
<dbReference type="Proteomes" id="UP000887540">
    <property type="component" value="Unplaced"/>
</dbReference>
<name>A0A914DEC7_9BILA</name>
<sequence length="214" mass="24813">MPEIPRRINDFIDRNVRGVRSLTTEILNALYNCPGIDNYVGIQIISQYTDTNIIYINQYTQGDEDTKLIKRLARNRYLKFPSKQHFIYHLVKHYKKFNPMDLIDDLIDDFDRIAGLYHADANDIVFNNISSSASHIIGGGRTYSFYTPVIPARPYRFVAILVTDVGEVFIKTYHISTNLIYTTRAFNVQLLNTNASAYDPFSCYWTDIMNRNGM</sequence>
<evidence type="ECO:0000313" key="1">
    <source>
        <dbReference type="Proteomes" id="UP000887540"/>
    </source>
</evidence>
<organism evidence="1 2">
    <name type="scientific">Acrobeloides nanus</name>
    <dbReference type="NCBI Taxonomy" id="290746"/>
    <lineage>
        <taxon>Eukaryota</taxon>
        <taxon>Metazoa</taxon>
        <taxon>Ecdysozoa</taxon>
        <taxon>Nematoda</taxon>
        <taxon>Chromadorea</taxon>
        <taxon>Rhabditida</taxon>
        <taxon>Tylenchina</taxon>
        <taxon>Cephalobomorpha</taxon>
        <taxon>Cephaloboidea</taxon>
        <taxon>Cephalobidae</taxon>
        <taxon>Acrobeloides</taxon>
    </lineage>
</organism>
<accession>A0A914DEC7</accession>
<dbReference type="WBParaSite" id="ACRNAN_scaffold2287.g17496.t1">
    <property type="protein sequence ID" value="ACRNAN_scaffold2287.g17496.t1"/>
    <property type="gene ID" value="ACRNAN_scaffold2287.g17496"/>
</dbReference>